<evidence type="ECO:0000313" key="6">
    <source>
        <dbReference type="EMBL" id="RKU42849.1"/>
    </source>
</evidence>
<comment type="subcellular location">
    <subcellularLocation>
        <location evidence="1">Nucleus</location>
    </subcellularLocation>
</comment>
<dbReference type="Proteomes" id="UP000275385">
    <property type="component" value="Unassembled WGS sequence"/>
</dbReference>
<dbReference type="PANTHER" id="PTHR12363:SF33">
    <property type="entry name" value="IMPORTIN-13"/>
    <property type="match status" value="1"/>
</dbReference>
<evidence type="ECO:0008006" key="8">
    <source>
        <dbReference type="Google" id="ProtNLM"/>
    </source>
</evidence>
<comment type="caution">
    <text evidence="6">The sequence shown here is derived from an EMBL/GenBank/DDBJ whole genome shotgun (WGS) entry which is preliminary data.</text>
</comment>
<evidence type="ECO:0000313" key="7">
    <source>
        <dbReference type="Proteomes" id="UP000275385"/>
    </source>
</evidence>
<keyword evidence="4" id="KW-0653">Protein transport</keyword>
<dbReference type="InterPro" id="IPR016024">
    <property type="entry name" value="ARM-type_fold"/>
</dbReference>
<sequence>MDAIPLPSNFAEVERLIQALYQPAPPQTIAQIQEVLQTLQKSAGGWQLAQSLLSSKDENIKFFGALTLIVKLNTESSALSQDDAKQLLQSLIGWLIQFLEDGSSALVVRKLCAALATFFIHFPHLWSRCILHLLYCLHGSRAIPVEDVDEKPRTEVIEQHTSYELASEMPLTRVQAVIWFAANLVEDVGKTDMNSTKYADVHRRLWHDGQDVIPLLAFALSPALSRLPSEKGKTVQQESVACAQSWIAYAQRTPASANIDKSLRSLSIPLINCVYDSDLYDAAIELLIDSLNNNSEFFEEAQLEAISAMLDGEWAQKRYQMLMQGDFERDSVQFGSLMLAYGDALLTRLMVAIDDRSQRFWAALAGLTSAPGFPAGEDKIFTPTVELWATFVETFNDKLVEGDQDNDLWVPMATGHVTQVVSNCWQKLQWPPADVFDSWENDERSAFKEARKDVADLLQAVYALPVDIPLLSTFANSFLQRLPSCSWAELEATAFCLNALSISVAQDEQHDDKLIMVFSPLFFNAMKEQAGAMQPRARQTFMALIERYSDYFVRHPEVLPPALNILFDSLSDPALGKGSAQTIASLCSSCRSILTGEVPAFIAQYSTIYSSHPIDSVAEERVINGIALIIGAIADNEVRLGALSQLFAFARMDIERSVQLARGMLPVNMQDPLHRRGLNIGWAQKPPEQMTVADIAVELCVRGLRCVLFMARGVQSFDDGPVDLDAAPGWQGPRGNQLPVVQDDILSALNQALVTFPNDYEVIKAICEIFKAGFAEWEPGPFVFPPETVTNFFTSLSSTTPQIGTVLKTACSFLSSLRNAPEAQETASLTRLLPWVLTLLQAMPDPEGDIELSQNAIDFVQRLINRRPDIIFGRQPQTVIEFIFMHSLRVLEGSNPLPKAAAADLWSTFITLRSNDPLARLQKQTLSEENQAAVWDAISAAMEHFGPLVSRSLIFQVGGNAARSEVDKLCDPLKKLVVNQKHAQAWLEQALFDDNFPSTKVSAEEKRAFLRKLLNLRGARNTNQVVKEFWLACRGSQFAYAS</sequence>
<accession>A0A420Y4N9</accession>
<name>A0A420Y4N9_9PEZI</name>
<dbReference type="Gene3D" id="1.25.10.10">
    <property type="entry name" value="Leucine-rich Repeat Variant"/>
    <property type="match status" value="1"/>
</dbReference>
<comment type="similarity">
    <text evidence="2">Belongs to the importin beta family.</text>
</comment>
<dbReference type="AlphaFoldDB" id="A0A420Y4N9"/>
<evidence type="ECO:0000256" key="3">
    <source>
        <dbReference type="ARBA" id="ARBA00022448"/>
    </source>
</evidence>
<gene>
    <name evidence="6" type="ORF">DL546_002217</name>
</gene>
<dbReference type="PANTHER" id="PTHR12363">
    <property type="entry name" value="TRANSPORTIN 3 AND IMPORTIN 13"/>
    <property type="match status" value="1"/>
</dbReference>
<dbReference type="EMBL" id="QVQW01000050">
    <property type="protein sequence ID" value="RKU42849.1"/>
    <property type="molecule type" value="Genomic_DNA"/>
</dbReference>
<evidence type="ECO:0000256" key="1">
    <source>
        <dbReference type="ARBA" id="ARBA00004123"/>
    </source>
</evidence>
<protein>
    <recommendedName>
        <fullName evidence="8">Importin N-terminal domain-containing protein</fullName>
    </recommendedName>
</protein>
<dbReference type="STRING" id="177199.A0A420Y4N9"/>
<dbReference type="GO" id="GO:0005737">
    <property type="term" value="C:cytoplasm"/>
    <property type="evidence" value="ECO:0007669"/>
    <property type="project" value="TreeGrafter"/>
</dbReference>
<keyword evidence="3" id="KW-0813">Transport</keyword>
<dbReference type="InterPro" id="IPR011989">
    <property type="entry name" value="ARM-like"/>
</dbReference>
<dbReference type="GO" id="GO:0006606">
    <property type="term" value="P:protein import into nucleus"/>
    <property type="evidence" value="ECO:0007669"/>
    <property type="project" value="TreeGrafter"/>
</dbReference>
<dbReference type="SUPFAM" id="SSF48371">
    <property type="entry name" value="ARM repeat"/>
    <property type="match status" value="2"/>
</dbReference>
<keyword evidence="5" id="KW-0539">Nucleus</keyword>
<evidence type="ECO:0000256" key="5">
    <source>
        <dbReference type="ARBA" id="ARBA00023242"/>
    </source>
</evidence>
<proteinExistence type="inferred from homology"/>
<dbReference type="Pfam" id="PF24140">
    <property type="entry name" value="TPR_TNPO3_IPO13_3rd"/>
    <property type="match status" value="1"/>
</dbReference>
<evidence type="ECO:0000256" key="2">
    <source>
        <dbReference type="ARBA" id="ARBA00007991"/>
    </source>
</evidence>
<evidence type="ECO:0000256" key="4">
    <source>
        <dbReference type="ARBA" id="ARBA00022927"/>
    </source>
</evidence>
<dbReference type="GO" id="GO:0005634">
    <property type="term" value="C:nucleus"/>
    <property type="evidence" value="ECO:0007669"/>
    <property type="project" value="UniProtKB-SubCell"/>
</dbReference>
<dbReference type="OrthoDB" id="2016913at2759"/>
<keyword evidence="7" id="KW-1185">Reference proteome</keyword>
<reference evidence="6 7" key="1">
    <citation type="submission" date="2018-08" db="EMBL/GenBank/DDBJ databases">
        <title>Draft genome of the lignicolous fungus Coniochaeta pulveracea.</title>
        <authorList>
            <person name="Borstlap C.J."/>
            <person name="De Witt R.N."/>
            <person name="Botha A."/>
            <person name="Volschenk H."/>
        </authorList>
    </citation>
    <scope>NUCLEOTIDE SEQUENCE [LARGE SCALE GENOMIC DNA]</scope>
    <source>
        <strain evidence="6 7">CAB683</strain>
    </source>
</reference>
<organism evidence="6 7">
    <name type="scientific">Coniochaeta pulveracea</name>
    <dbReference type="NCBI Taxonomy" id="177199"/>
    <lineage>
        <taxon>Eukaryota</taxon>
        <taxon>Fungi</taxon>
        <taxon>Dikarya</taxon>
        <taxon>Ascomycota</taxon>
        <taxon>Pezizomycotina</taxon>
        <taxon>Sordariomycetes</taxon>
        <taxon>Sordariomycetidae</taxon>
        <taxon>Coniochaetales</taxon>
        <taxon>Coniochaetaceae</taxon>
        <taxon>Coniochaeta</taxon>
    </lineage>
</organism>
<dbReference type="InterPro" id="IPR051345">
    <property type="entry name" value="Importin_beta-like_NTR"/>
</dbReference>
<dbReference type="InterPro" id="IPR057942">
    <property type="entry name" value="TPR_TNPO3_IPO13_3rd"/>
</dbReference>